<feature type="compositionally biased region" description="Polar residues" evidence="6">
    <location>
        <begin position="367"/>
        <end position="383"/>
    </location>
</feature>
<reference evidence="11" key="1">
    <citation type="journal article" date="2020" name="Syst. Appl. Microbiol.">
        <title>Streptomyces alkaliterrae sp. nov., isolated from an alkaline soil, and emended descriptions of Streptomyces alkaliphilus, Streptomyces calidiresistens and Streptomyces durbertensis.</title>
        <authorList>
            <person name="Swiecimska M."/>
            <person name="Golinska P."/>
            <person name="Nouioui I."/>
            <person name="Wypij M."/>
            <person name="Rai M."/>
            <person name="Sangal V."/>
            <person name="Goodfellow M."/>
        </authorList>
    </citation>
    <scope>NUCLEOTIDE SEQUENCE [LARGE SCALE GENOMIC DNA]</scope>
    <source>
        <strain evidence="11">DSM 104538</strain>
    </source>
</reference>
<proteinExistence type="inferred from homology"/>
<keyword evidence="3 5" id="KW-0378">Hydrolase</keyword>
<evidence type="ECO:0000256" key="2">
    <source>
        <dbReference type="ARBA" id="ARBA00022670"/>
    </source>
</evidence>
<evidence type="ECO:0000256" key="1">
    <source>
        <dbReference type="ARBA" id="ARBA00011073"/>
    </source>
</evidence>
<name>A0ABR6EGS8_9ACTN</name>
<evidence type="ECO:0000313" key="10">
    <source>
        <dbReference type="EMBL" id="MBB1244531.1"/>
    </source>
</evidence>
<feature type="active site" description="Charge relay system" evidence="5">
    <location>
        <position position="66"/>
    </location>
</feature>
<organism evidence="10 11">
    <name type="scientific">Streptomyces durbertensis</name>
    <dbReference type="NCBI Taxonomy" id="2448886"/>
    <lineage>
        <taxon>Bacteria</taxon>
        <taxon>Bacillati</taxon>
        <taxon>Actinomycetota</taxon>
        <taxon>Actinomycetes</taxon>
        <taxon>Kitasatosporales</taxon>
        <taxon>Streptomycetaceae</taxon>
        <taxon>Streptomyces</taxon>
    </lineage>
</organism>
<keyword evidence="11" id="KW-1185">Reference proteome</keyword>
<evidence type="ECO:0000256" key="3">
    <source>
        <dbReference type="ARBA" id="ARBA00022801"/>
    </source>
</evidence>
<feature type="active site" description="Charge relay system" evidence="5">
    <location>
        <position position="100"/>
    </location>
</feature>
<evidence type="ECO:0000256" key="8">
    <source>
        <dbReference type="SAM" id="SignalP"/>
    </source>
</evidence>
<dbReference type="PROSITE" id="PS51892">
    <property type="entry name" value="SUBTILASE"/>
    <property type="match status" value="1"/>
</dbReference>
<dbReference type="PANTHER" id="PTHR43806">
    <property type="entry name" value="PEPTIDASE S8"/>
    <property type="match status" value="1"/>
</dbReference>
<dbReference type="InterPro" id="IPR000209">
    <property type="entry name" value="Peptidase_S8/S53_dom"/>
</dbReference>
<keyword evidence="2 5" id="KW-0645">Protease</keyword>
<feature type="active site" description="Charge relay system" evidence="5">
    <location>
        <position position="256"/>
    </location>
</feature>
<sequence>MFGTLRGRLRHAVVVLLAALFSMSSASLASADAGSPRGKEWYLDALKMEEAWSRSKGEGMTVAVIDSGVDSSLPELRGRLLRGRSFDERAPDPHEDSHGHGTTMAALVAGTGQSGGMRGLAPESRVLPVKWEMRDGMFSPGYEKAIDYAVDQGAKIINLSFGAPIYPGPEVQRAVDRANDRGALVFSSAGNTAVKGNEKSYPSDLPGVVSVGAVGPSGKVSDFSTYGGYVSLSAPGGDVAVRCPKNAGWCTGGGTSAASALASATAALIWSANPDWTANQVLRVMIDTAGRPTEGKVPSRYVGWGVIRPKVALTREDIDPGDPDKSPLFSKYYAKKKASESPTPESGEEPDDRATGDDLAADKSPKTGATNGDTASDGSSNTPLIAAGAGAALLFGAVATTVLLRRRRTS</sequence>
<dbReference type="InterPro" id="IPR036852">
    <property type="entry name" value="Peptidase_S8/S53_dom_sf"/>
</dbReference>
<dbReference type="Pfam" id="PF00082">
    <property type="entry name" value="Peptidase_S8"/>
    <property type="match status" value="1"/>
</dbReference>
<gene>
    <name evidence="10" type="ORF">GL263_13290</name>
</gene>
<keyword evidence="7" id="KW-0472">Membrane</keyword>
<feature type="signal peptide" evidence="8">
    <location>
        <begin position="1"/>
        <end position="31"/>
    </location>
</feature>
<keyword evidence="7" id="KW-1133">Transmembrane helix</keyword>
<keyword evidence="7" id="KW-0812">Transmembrane</keyword>
<comment type="caution">
    <text evidence="10">The sequence shown here is derived from an EMBL/GenBank/DDBJ whole genome shotgun (WGS) entry which is preliminary data.</text>
</comment>
<feature type="region of interest" description="Disordered" evidence="6">
    <location>
        <begin position="334"/>
        <end position="383"/>
    </location>
</feature>
<feature type="chain" id="PRO_5045950191" evidence="8">
    <location>
        <begin position="32"/>
        <end position="410"/>
    </location>
</feature>
<feature type="compositionally biased region" description="Basic and acidic residues" evidence="6">
    <location>
        <begin position="352"/>
        <end position="365"/>
    </location>
</feature>
<dbReference type="PANTHER" id="PTHR43806:SF11">
    <property type="entry name" value="CEREVISIN-RELATED"/>
    <property type="match status" value="1"/>
</dbReference>
<dbReference type="InterPro" id="IPR050131">
    <property type="entry name" value="Peptidase_S8_subtilisin-like"/>
</dbReference>
<evidence type="ECO:0000259" key="9">
    <source>
        <dbReference type="Pfam" id="PF00082"/>
    </source>
</evidence>
<keyword evidence="8" id="KW-0732">Signal</keyword>
<keyword evidence="4 5" id="KW-0720">Serine protease</keyword>
<evidence type="ECO:0000313" key="11">
    <source>
        <dbReference type="Proteomes" id="UP000766698"/>
    </source>
</evidence>
<dbReference type="Gene3D" id="3.40.50.200">
    <property type="entry name" value="Peptidase S8/S53 domain"/>
    <property type="match status" value="1"/>
</dbReference>
<evidence type="ECO:0000256" key="7">
    <source>
        <dbReference type="SAM" id="Phobius"/>
    </source>
</evidence>
<dbReference type="InterPro" id="IPR015500">
    <property type="entry name" value="Peptidase_S8_subtilisin-rel"/>
</dbReference>
<evidence type="ECO:0000256" key="6">
    <source>
        <dbReference type="SAM" id="MobiDB-lite"/>
    </source>
</evidence>
<dbReference type="SUPFAM" id="SSF52743">
    <property type="entry name" value="Subtilisin-like"/>
    <property type="match status" value="1"/>
</dbReference>
<feature type="domain" description="Peptidase S8/S53" evidence="9">
    <location>
        <begin position="57"/>
        <end position="305"/>
    </location>
</feature>
<accession>A0ABR6EGS8</accession>
<protein>
    <submittedName>
        <fullName evidence="10">S8 family serine peptidase</fullName>
    </submittedName>
</protein>
<dbReference type="PRINTS" id="PR00723">
    <property type="entry name" value="SUBTILISIN"/>
</dbReference>
<dbReference type="EMBL" id="WMLF01000166">
    <property type="protein sequence ID" value="MBB1244531.1"/>
    <property type="molecule type" value="Genomic_DNA"/>
</dbReference>
<dbReference type="Proteomes" id="UP000766698">
    <property type="component" value="Unassembled WGS sequence"/>
</dbReference>
<comment type="similarity">
    <text evidence="1 5">Belongs to the peptidase S8 family.</text>
</comment>
<evidence type="ECO:0000256" key="5">
    <source>
        <dbReference type="PROSITE-ProRule" id="PRU01240"/>
    </source>
</evidence>
<dbReference type="RefSeq" id="WP_182855888.1">
    <property type="nucleotide sequence ID" value="NZ_WMLF01000166.1"/>
</dbReference>
<evidence type="ECO:0000256" key="4">
    <source>
        <dbReference type="ARBA" id="ARBA00022825"/>
    </source>
</evidence>
<feature type="transmembrane region" description="Helical" evidence="7">
    <location>
        <begin position="384"/>
        <end position="404"/>
    </location>
</feature>